<accession>A0A1Q8QIJ5</accession>
<gene>
    <name evidence="1" type="ORF">DSOL_4679</name>
</gene>
<keyword evidence="2" id="KW-1185">Reference proteome</keyword>
<comment type="caution">
    <text evidence="1">The sequence shown here is derived from an EMBL/GenBank/DDBJ whole genome shotgun (WGS) entry which is preliminary data.</text>
</comment>
<name>A0A1Q8QIJ5_9FIRM</name>
<dbReference type="STRING" id="1888891.DSOL_4679"/>
<reference evidence="1 2" key="1">
    <citation type="submission" date="2016-09" db="EMBL/GenBank/DDBJ databases">
        <title>Complete genome of Desulfosporosinus sp. OL.</title>
        <authorList>
            <person name="Mardanov A."/>
            <person name="Beletsky A."/>
            <person name="Panova A."/>
            <person name="Karnachuk O."/>
            <person name="Ravin N."/>
        </authorList>
    </citation>
    <scope>NUCLEOTIDE SEQUENCE [LARGE SCALE GENOMIC DNA]</scope>
    <source>
        <strain evidence="1 2">OL</strain>
    </source>
</reference>
<proteinExistence type="predicted"/>
<evidence type="ECO:0000313" key="1">
    <source>
        <dbReference type="EMBL" id="OLN27167.1"/>
    </source>
</evidence>
<dbReference type="EMBL" id="MLBF01000062">
    <property type="protein sequence ID" value="OLN27167.1"/>
    <property type="molecule type" value="Genomic_DNA"/>
</dbReference>
<organism evidence="1 2">
    <name type="scientific">Desulfosporosinus metallidurans</name>
    <dbReference type="NCBI Taxonomy" id="1888891"/>
    <lineage>
        <taxon>Bacteria</taxon>
        <taxon>Bacillati</taxon>
        <taxon>Bacillota</taxon>
        <taxon>Clostridia</taxon>
        <taxon>Eubacteriales</taxon>
        <taxon>Desulfitobacteriaceae</taxon>
        <taxon>Desulfosporosinus</taxon>
    </lineage>
</organism>
<dbReference type="Proteomes" id="UP000186102">
    <property type="component" value="Unassembled WGS sequence"/>
</dbReference>
<dbReference type="AlphaFoldDB" id="A0A1Q8QIJ5"/>
<evidence type="ECO:0000313" key="2">
    <source>
        <dbReference type="Proteomes" id="UP000186102"/>
    </source>
</evidence>
<protein>
    <submittedName>
        <fullName evidence="1">Uncharacterized protein</fullName>
    </submittedName>
</protein>
<sequence length="43" mass="5102">MIEGSKVRETCTFGIWVFSERDLVSNLENYLFVIQTFLCRKNN</sequence>